<comment type="caution">
    <text evidence="1">The sequence shown here is derived from an EMBL/GenBank/DDBJ whole genome shotgun (WGS) entry which is preliminary data.</text>
</comment>
<proteinExistence type="predicted"/>
<keyword evidence="2" id="KW-1185">Reference proteome</keyword>
<organism evidence="1 2">
    <name type="scientific">Rhamnella rubrinervis</name>
    <dbReference type="NCBI Taxonomy" id="2594499"/>
    <lineage>
        <taxon>Eukaryota</taxon>
        <taxon>Viridiplantae</taxon>
        <taxon>Streptophyta</taxon>
        <taxon>Embryophyta</taxon>
        <taxon>Tracheophyta</taxon>
        <taxon>Spermatophyta</taxon>
        <taxon>Magnoliopsida</taxon>
        <taxon>eudicotyledons</taxon>
        <taxon>Gunneridae</taxon>
        <taxon>Pentapetalae</taxon>
        <taxon>rosids</taxon>
        <taxon>fabids</taxon>
        <taxon>Rosales</taxon>
        <taxon>Rhamnaceae</taxon>
        <taxon>rhamnoid group</taxon>
        <taxon>Rhamneae</taxon>
        <taxon>Rhamnella</taxon>
    </lineage>
</organism>
<accession>A0A8K0HIL9</accession>
<sequence length="70" mass="7865">MRLGLVTLMLEIRGFLSKLPVRLGLEMLMFEIRGFLSKLPLLDPNSVDAWNQRIFIEVSSETGSGDDKGL</sequence>
<name>A0A8K0HIL9_9ROSA</name>
<evidence type="ECO:0000313" key="1">
    <source>
        <dbReference type="EMBL" id="KAF3453100.1"/>
    </source>
</evidence>
<protein>
    <submittedName>
        <fullName evidence="1">Uncharacterized protein</fullName>
    </submittedName>
</protein>
<reference evidence="1" key="1">
    <citation type="submission" date="2020-03" db="EMBL/GenBank/DDBJ databases">
        <title>A high-quality chromosome-level genome assembly of a woody plant with both climbing and erect habits, Rhamnella rubrinervis.</title>
        <authorList>
            <person name="Lu Z."/>
            <person name="Yang Y."/>
            <person name="Zhu X."/>
            <person name="Sun Y."/>
        </authorList>
    </citation>
    <scope>NUCLEOTIDE SEQUENCE</scope>
    <source>
        <strain evidence="1">BYM</strain>
        <tissue evidence="1">Leaf</tissue>
    </source>
</reference>
<dbReference type="Proteomes" id="UP000796880">
    <property type="component" value="Unassembled WGS sequence"/>
</dbReference>
<dbReference type="AlphaFoldDB" id="A0A8K0HIL9"/>
<evidence type="ECO:0000313" key="2">
    <source>
        <dbReference type="Proteomes" id="UP000796880"/>
    </source>
</evidence>
<dbReference type="EMBL" id="VOIH02000002">
    <property type="protein sequence ID" value="KAF3453100.1"/>
    <property type="molecule type" value="Genomic_DNA"/>
</dbReference>
<gene>
    <name evidence="1" type="ORF">FNV43_RR03534</name>
</gene>